<accession>A0A3N1H5W5</accession>
<evidence type="ECO:0000256" key="1">
    <source>
        <dbReference type="SAM" id="MobiDB-lite"/>
    </source>
</evidence>
<protein>
    <recommendedName>
        <fullName evidence="4">WXG100 family type VII secretion target</fullName>
    </recommendedName>
</protein>
<dbReference type="RefSeq" id="WP_123743648.1">
    <property type="nucleotide sequence ID" value="NZ_RJKM01000001.1"/>
</dbReference>
<name>A0A3N1H5W5_9PSEU</name>
<organism evidence="2 3">
    <name type="scientific">Saccharothrix texasensis</name>
    <dbReference type="NCBI Taxonomy" id="103734"/>
    <lineage>
        <taxon>Bacteria</taxon>
        <taxon>Bacillati</taxon>
        <taxon>Actinomycetota</taxon>
        <taxon>Actinomycetes</taxon>
        <taxon>Pseudonocardiales</taxon>
        <taxon>Pseudonocardiaceae</taxon>
        <taxon>Saccharothrix</taxon>
    </lineage>
</organism>
<dbReference type="OrthoDB" id="5069709at2"/>
<proteinExistence type="predicted"/>
<dbReference type="EMBL" id="RJKM01000001">
    <property type="protein sequence ID" value="ROP37920.1"/>
    <property type="molecule type" value="Genomic_DNA"/>
</dbReference>
<feature type="region of interest" description="Disordered" evidence="1">
    <location>
        <begin position="255"/>
        <end position="277"/>
    </location>
</feature>
<comment type="caution">
    <text evidence="2">The sequence shown here is derived from an EMBL/GenBank/DDBJ whole genome shotgun (WGS) entry which is preliminary data.</text>
</comment>
<feature type="region of interest" description="Disordered" evidence="1">
    <location>
        <begin position="396"/>
        <end position="425"/>
    </location>
</feature>
<evidence type="ECO:0000313" key="2">
    <source>
        <dbReference type="EMBL" id="ROP37920.1"/>
    </source>
</evidence>
<evidence type="ECO:0008006" key="4">
    <source>
        <dbReference type="Google" id="ProtNLM"/>
    </source>
</evidence>
<keyword evidence="3" id="KW-1185">Reference proteome</keyword>
<gene>
    <name evidence="2" type="ORF">EDD40_3250</name>
</gene>
<reference evidence="2 3" key="1">
    <citation type="submission" date="2018-11" db="EMBL/GenBank/DDBJ databases">
        <title>Sequencing the genomes of 1000 actinobacteria strains.</title>
        <authorList>
            <person name="Klenk H.-P."/>
        </authorList>
    </citation>
    <scope>NUCLEOTIDE SEQUENCE [LARGE SCALE GENOMIC DNA]</scope>
    <source>
        <strain evidence="2 3">DSM 44231</strain>
    </source>
</reference>
<dbReference type="Proteomes" id="UP000268727">
    <property type="component" value="Unassembled WGS sequence"/>
</dbReference>
<dbReference type="AlphaFoldDB" id="A0A3N1H5W5"/>
<sequence>MTDDNPLIAPVQDSTRWYSGIGVAESAADLKSGIESGSWIDIGMGVAGVGLEALSIVVDPLGSLLSAGVSWLIEHVKPLSDALDWLAGNADLVASHAATWKNVAKAVAEVRDDYTRDVANDTAGWQGRAGDAYRAAAGNTAEVLGGASTAADGFGSAVEMAGVVVAVVREFVRDLIADLVGRLISWAAEVAFTVGLATPVVVAQASAAVARWGAKIGDILKKLVRTISKLVPLLRKLGDVFDKVRKVLDDLKTPARSGDELPRPGQTGGARPVDDGSLRSYDRIDRWSENAYQSIRGSDDIDDVAGHVADVPRIGGGAGFSRAEIEQIKNHVFEDLHPLEGVDGGTVMARFDPNPDMAEAWLRLRSGRAQPSDIALLEHELAEARYWQQNPNASYRDAHAAANDVSRWETQVPPASDEDYSKPWR</sequence>
<evidence type="ECO:0000313" key="3">
    <source>
        <dbReference type="Proteomes" id="UP000268727"/>
    </source>
</evidence>